<protein>
    <submittedName>
        <fullName evidence="2">Uncharacterized protein</fullName>
    </submittedName>
</protein>
<reference evidence="2 3" key="1">
    <citation type="submission" date="2017-11" db="EMBL/GenBank/DDBJ databases">
        <title>Genomic Encyclopedia of Archaeal and Bacterial Type Strains, Phase II (KMG-II): From Individual Species to Whole Genera.</title>
        <authorList>
            <person name="Goeker M."/>
        </authorList>
    </citation>
    <scope>NUCLEOTIDE SEQUENCE [LARGE SCALE GENOMIC DNA]</scope>
    <source>
        <strain evidence="2 3">DSM 27393</strain>
    </source>
</reference>
<feature type="transmembrane region" description="Helical" evidence="1">
    <location>
        <begin position="114"/>
        <end position="132"/>
    </location>
</feature>
<feature type="transmembrane region" description="Helical" evidence="1">
    <location>
        <begin position="76"/>
        <end position="102"/>
    </location>
</feature>
<evidence type="ECO:0000313" key="3">
    <source>
        <dbReference type="Proteomes" id="UP000228758"/>
    </source>
</evidence>
<organism evidence="2 3">
    <name type="scientific">Diaminobutyricimonas aerilata</name>
    <dbReference type="NCBI Taxonomy" id="1162967"/>
    <lineage>
        <taxon>Bacteria</taxon>
        <taxon>Bacillati</taxon>
        <taxon>Actinomycetota</taxon>
        <taxon>Actinomycetes</taxon>
        <taxon>Micrococcales</taxon>
        <taxon>Microbacteriaceae</taxon>
        <taxon>Diaminobutyricimonas</taxon>
    </lineage>
</organism>
<sequence>MAEPSRRTARTLGITGVVLAFVAPALHARSSLIGSDAHALQPAEATVAAAVVMIAALVALTLAARRRANDRERRDPVLPALLLFVVTVLWLGTVVISIVRLIDEGYADPLTRTAVAAQVLATSAMLGLAVVARRRDSAADRAS</sequence>
<keyword evidence="1" id="KW-0472">Membrane</keyword>
<name>A0A2M9CN24_9MICO</name>
<proteinExistence type="predicted"/>
<feature type="transmembrane region" description="Helical" evidence="1">
    <location>
        <begin position="44"/>
        <end position="64"/>
    </location>
</feature>
<dbReference type="AlphaFoldDB" id="A0A2M9CN24"/>
<evidence type="ECO:0000256" key="1">
    <source>
        <dbReference type="SAM" id="Phobius"/>
    </source>
</evidence>
<keyword evidence="1" id="KW-1133">Transmembrane helix</keyword>
<keyword evidence="3" id="KW-1185">Reference proteome</keyword>
<evidence type="ECO:0000313" key="2">
    <source>
        <dbReference type="EMBL" id="PJJ73254.1"/>
    </source>
</evidence>
<dbReference type="Proteomes" id="UP000228758">
    <property type="component" value="Unassembled WGS sequence"/>
</dbReference>
<dbReference type="RefSeq" id="WP_100365363.1">
    <property type="nucleotide sequence ID" value="NZ_PGFF01000001.1"/>
</dbReference>
<comment type="caution">
    <text evidence="2">The sequence shown here is derived from an EMBL/GenBank/DDBJ whole genome shotgun (WGS) entry which is preliminary data.</text>
</comment>
<dbReference type="EMBL" id="PGFF01000001">
    <property type="protein sequence ID" value="PJJ73254.1"/>
    <property type="molecule type" value="Genomic_DNA"/>
</dbReference>
<accession>A0A2M9CN24</accession>
<gene>
    <name evidence="2" type="ORF">CLV46_2840</name>
</gene>
<keyword evidence="1" id="KW-0812">Transmembrane</keyword>